<organism evidence="1 2">
    <name type="scientific">Mycolicibacterium novocastrense</name>
    <name type="common">Mycobacterium novocastrense</name>
    <dbReference type="NCBI Taxonomy" id="59813"/>
    <lineage>
        <taxon>Bacteria</taxon>
        <taxon>Bacillati</taxon>
        <taxon>Actinomycetota</taxon>
        <taxon>Actinomycetes</taxon>
        <taxon>Mycobacteriales</taxon>
        <taxon>Mycobacteriaceae</taxon>
        <taxon>Mycolicibacterium</taxon>
    </lineage>
</organism>
<accession>A0ABQ0KQ45</accession>
<evidence type="ECO:0000313" key="2">
    <source>
        <dbReference type="Proteomes" id="UP000069773"/>
    </source>
</evidence>
<proteinExistence type="predicted"/>
<gene>
    <name evidence="1" type="ORF">RMCN_4741</name>
</gene>
<keyword evidence="2" id="KW-1185">Reference proteome</keyword>
<evidence type="ECO:0000313" key="1">
    <source>
        <dbReference type="EMBL" id="GAT11608.1"/>
    </source>
</evidence>
<dbReference type="InterPro" id="IPR045677">
    <property type="entry name" value="DUF6197"/>
</dbReference>
<dbReference type="Proteomes" id="UP000069773">
    <property type="component" value="Unassembled WGS sequence"/>
</dbReference>
<dbReference type="EMBL" id="BCTA01000070">
    <property type="protein sequence ID" value="GAT11608.1"/>
    <property type="molecule type" value="Genomic_DNA"/>
</dbReference>
<comment type="caution">
    <text evidence="1">The sequence shown here is derived from an EMBL/GenBank/DDBJ whole genome shotgun (WGS) entry which is preliminary data.</text>
</comment>
<reference evidence="1 2" key="1">
    <citation type="journal article" date="2016" name="Genome Announc.">
        <title>Draft Genome Sequences of Five Rapidly Growing Mycobacterium Species, M. thermoresistibile, M. fortuitum subsp. acetamidolyticum, M. canariasense, M. brisbanense, and M. novocastrense.</title>
        <authorList>
            <person name="Katahira K."/>
            <person name="Ogura Y."/>
            <person name="Gotoh Y."/>
            <person name="Hayashi T."/>
        </authorList>
    </citation>
    <scope>NUCLEOTIDE SEQUENCE [LARGE SCALE GENOMIC DNA]</scope>
    <source>
        <strain evidence="1 2">JCM18114</strain>
    </source>
</reference>
<dbReference type="Pfam" id="PF19698">
    <property type="entry name" value="DUF6197"/>
    <property type="match status" value="1"/>
</dbReference>
<name>A0ABQ0KQ45_MYCNV</name>
<sequence>MKSDREVIEDALTLLEMDNGWTQGSYCRDRDGREVRPDADAPGGWVAVRTEHVGGGGFVVHTQSGVRPCSFCLGGALRVAAGYWHGAQPFAVSEQVERLECLILQLANSVTAPGWLTLQSFNDDSHTTKADAVLMLKLAAAHLDAQEQKHR</sequence>
<protein>
    <submittedName>
        <fullName evidence="1">Uncharacterized protein</fullName>
    </submittedName>
</protein>